<dbReference type="AlphaFoldDB" id="A0A1E1W9C0"/>
<accession>A0A1E1W9C0</accession>
<reference evidence="2" key="1">
    <citation type="submission" date="2015-09" db="EMBL/GenBank/DDBJ databases">
        <title>De novo assembly of Pectinophora gossypiella (Pink Bollworm) gut transcriptome.</title>
        <authorList>
            <person name="Tassone E.E."/>
        </authorList>
    </citation>
    <scope>NUCLEOTIDE SEQUENCE</scope>
</reference>
<name>A0A1E1W9C0_PECGO</name>
<evidence type="ECO:0000256" key="1">
    <source>
        <dbReference type="SAM" id="MobiDB-lite"/>
    </source>
</evidence>
<feature type="compositionally biased region" description="Acidic residues" evidence="1">
    <location>
        <begin position="89"/>
        <end position="104"/>
    </location>
</feature>
<feature type="compositionally biased region" description="Basic and acidic residues" evidence="1">
    <location>
        <begin position="105"/>
        <end position="116"/>
    </location>
</feature>
<dbReference type="EMBL" id="GDQN01007505">
    <property type="protein sequence ID" value="JAT83549.1"/>
    <property type="molecule type" value="Transcribed_RNA"/>
</dbReference>
<sequence>DLQPVTTMSDCKMSVCECCGHIISKYLLFTSRCQDAHYLLSTALQQGSKFNFTKLQSTLVHNFTITAPLVYYLGPEDLDVGTPLKTEEACEPELDVPTETEEECEPLHLDMSMKEE</sequence>
<feature type="region of interest" description="Disordered" evidence="1">
    <location>
        <begin position="89"/>
        <end position="116"/>
    </location>
</feature>
<feature type="non-terminal residue" evidence="2">
    <location>
        <position position="1"/>
    </location>
</feature>
<proteinExistence type="predicted"/>
<protein>
    <submittedName>
        <fullName evidence="2">Uncharacterized protein</fullName>
    </submittedName>
</protein>
<organism evidence="2">
    <name type="scientific">Pectinophora gossypiella</name>
    <name type="common">Cotton pink bollworm</name>
    <name type="synonym">Depressaria gossypiella</name>
    <dbReference type="NCBI Taxonomy" id="13191"/>
    <lineage>
        <taxon>Eukaryota</taxon>
        <taxon>Metazoa</taxon>
        <taxon>Ecdysozoa</taxon>
        <taxon>Arthropoda</taxon>
        <taxon>Hexapoda</taxon>
        <taxon>Insecta</taxon>
        <taxon>Pterygota</taxon>
        <taxon>Neoptera</taxon>
        <taxon>Endopterygota</taxon>
        <taxon>Lepidoptera</taxon>
        <taxon>Glossata</taxon>
        <taxon>Ditrysia</taxon>
        <taxon>Gelechioidea</taxon>
        <taxon>Gelechiidae</taxon>
        <taxon>Apatetrinae</taxon>
        <taxon>Pectinophora</taxon>
    </lineage>
</organism>
<feature type="non-terminal residue" evidence="2">
    <location>
        <position position="116"/>
    </location>
</feature>
<evidence type="ECO:0000313" key="2">
    <source>
        <dbReference type="EMBL" id="JAT83549.1"/>
    </source>
</evidence>
<gene>
    <name evidence="2" type="ORF">g.2675</name>
</gene>
<dbReference type="OrthoDB" id="10039931at2759"/>